<evidence type="ECO:0000256" key="2">
    <source>
        <dbReference type="SAM" id="Phobius"/>
    </source>
</evidence>
<feature type="transmembrane region" description="Helical" evidence="2">
    <location>
        <begin position="225"/>
        <end position="248"/>
    </location>
</feature>
<reference evidence="3 4" key="1">
    <citation type="submission" date="2023-07" db="EMBL/GenBank/DDBJ databases">
        <title>Genomic Encyclopedia of Type Strains, Phase IV (KMG-IV): sequencing the most valuable type-strain genomes for metagenomic binning, comparative biology and taxonomic classification.</title>
        <authorList>
            <person name="Goeker M."/>
        </authorList>
    </citation>
    <scope>NUCLEOTIDE SEQUENCE [LARGE SCALE GENOMIC DNA]</scope>
    <source>
        <strain evidence="3 4">DSM 4006</strain>
    </source>
</reference>
<keyword evidence="2" id="KW-0812">Transmembrane</keyword>
<evidence type="ECO:0000313" key="3">
    <source>
        <dbReference type="EMBL" id="MDQ0191553.1"/>
    </source>
</evidence>
<organism evidence="3 4">
    <name type="scientific">Alicyclobacillus cycloheptanicus</name>
    <dbReference type="NCBI Taxonomy" id="1457"/>
    <lineage>
        <taxon>Bacteria</taxon>
        <taxon>Bacillati</taxon>
        <taxon>Bacillota</taxon>
        <taxon>Bacilli</taxon>
        <taxon>Bacillales</taxon>
        <taxon>Alicyclobacillaceae</taxon>
        <taxon>Alicyclobacillus</taxon>
    </lineage>
</organism>
<feature type="transmembrane region" description="Helical" evidence="2">
    <location>
        <begin position="341"/>
        <end position="363"/>
    </location>
</feature>
<dbReference type="PANTHER" id="PTHR38454">
    <property type="entry name" value="INTEGRAL MEMBRANE PROTEIN-RELATED"/>
    <property type="match status" value="1"/>
</dbReference>
<feature type="transmembrane region" description="Helical" evidence="2">
    <location>
        <begin position="90"/>
        <end position="112"/>
    </location>
</feature>
<name>A0ABT9XP67_9BACL</name>
<feature type="transmembrane region" description="Helical" evidence="2">
    <location>
        <begin position="201"/>
        <end position="219"/>
    </location>
</feature>
<feature type="transmembrane region" description="Helical" evidence="2">
    <location>
        <begin position="21"/>
        <end position="38"/>
    </location>
</feature>
<feature type="transmembrane region" description="Helical" evidence="2">
    <location>
        <begin position="738"/>
        <end position="759"/>
    </location>
</feature>
<dbReference type="Proteomes" id="UP001232973">
    <property type="component" value="Unassembled WGS sequence"/>
</dbReference>
<feature type="transmembrane region" description="Helical" evidence="2">
    <location>
        <begin position="375"/>
        <end position="396"/>
    </location>
</feature>
<sequence>MRLHTSAFAARVRQCLARHGYTWILLAAATAIAYPTWLSPQPMSLDDLGQLNGPQRSLLAWFYQHGHLPLWNPFSFGGQPFLAAGQSGPLYLPNIVFLLLPIAPAMKVSYLFHELLAAFGMYAVLWHFTKRRLASFTGAITFVTCGFLLGHQIHTQMFDAFSWLPVCFWLVLRVLSRPTLTRVCALSAGFAMEVYAGHPQVTFFVCLLLGLYTALYWLWHRSRRAAAGVLHVVCGFVLGVGLSAAQWLPTLQLASYSDRAAANASFLLQGSLPFSGLAQLLSPFTAGGGYSGTPFSPEVFQALYGINVYWEFTCYAGVIGLTLATAVMVSEFRRHHAVRSFSILTGFTVLLALGANTLAYVLLVDLPGFDLFRIPARYIGLTDFLIAVLTGVAIGRLERYDSLRLRRWVARIALGYALICIVLRLFGPLRTAPAVAFDVPVSLLVLTAVVCLIPWRAGGLRLRRVTVRPAAVVLASLVTVDVVSQAAGLSTLVLAPTAPYVNEDPSVAFLNQALRSIPDNPYPFARALSLDQTPVSQDRTLSERIPVLNGEDSLVPAWYTANINVTWDDLTLLAQPDVQAILDNMDVAYVVTAPDDEEAADNFLYPNGWEVVYRSNEAWIWKNPDRLRASWVAPSVNHVTAHTADTTRLVSWTPNRQVWQVSGPAAGWFVLSQTYDPNWVATVTARGTGQGTSGRGASGQGTPETAPVRRVAGVLTAVRIPSGSTTIVLQYQPKAFRAGCWVTIAAIVLLCVWLGWAWLNKPMTKQGS</sequence>
<keyword evidence="2" id="KW-0472">Membrane</keyword>
<dbReference type="InterPro" id="IPR018580">
    <property type="entry name" value="Uncharacterised_YfhO"/>
</dbReference>
<gene>
    <name evidence="3" type="ORF">J2S03_003424</name>
</gene>
<feature type="region of interest" description="Disordered" evidence="1">
    <location>
        <begin position="687"/>
        <end position="706"/>
    </location>
</feature>
<feature type="transmembrane region" description="Helical" evidence="2">
    <location>
        <begin position="408"/>
        <end position="426"/>
    </location>
</feature>
<dbReference type="EMBL" id="JAUSTP010000053">
    <property type="protein sequence ID" value="MDQ0191553.1"/>
    <property type="molecule type" value="Genomic_DNA"/>
</dbReference>
<keyword evidence="2" id="KW-1133">Transmembrane helix</keyword>
<evidence type="ECO:0000256" key="1">
    <source>
        <dbReference type="SAM" id="MobiDB-lite"/>
    </source>
</evidence>
<keyword evidence="4" id="KW-1185">Reference proteome</keyword>
<evidence type="ECO:0000313" key="4">
    <source>
        <dbReference type="Proteomes" id="UP001232973"/>
    </source>
</evidence>
<proteinExistence type="predicted"/>
<protein>
    <recommendedName>
        <fullName evidence="5">Membrane protein YfhO</fullName>
    </recommendedName>
</protein>
<feature type="compositionally biased region" description="Gly residues" evidence="1">
    <location>
        <begin position="688"/>
        <end position="699"/>
    </location>
</feature>
<dbReference type="PANTHER" id="PTHR38454:SF1">
    <property type="entry name" value="INTEGRAL MEMBRANE PROTEIN"/>
    <property type="match status" value="1"/>
</dbReference>
<evidence type="ECO:0008006" key="5">
    <source>
        <dbReference type="Google" id="ProtNLM"/>
    </source>
</evidence>
<feature type="transmembrane region" description="Helical" evidence="2">
    <location>
        <begin position="432"/>
        <end position="455"/>
    </location>
</feature>
<dbReference type="RefSeq" id="WP_274454780.1">
    <property type="nucleotide sequence ID" value="NZ_CP067097.1"/>
</dbReference>
<feature type="transmembrane region" description="Helical" evidence="2">
    <location>
        <begin position="133"/>
        <end position="154"/>
    </location>
</feature>
<accession>A0ABT9XP67</accession>
<feature type="transmembrane region" description="Helical" evidence="2">
    <location>
        <begin position="302"/>
        <end position="329"/>
    </location>
</feature>
<comment type="caution">
    <text evidence="3">The sequence shown here is derived from an EMBL/GenBank/DDBJ whole genome shotgun (WGS) entry which is preliminary data.</text>
</comment>